<evidence type="ECO:0000313" key="2">
    <source>
        <dbReference type="Proteomes" id="UP000250166"/>
    </source>
</evidence>
<accession>A0A2X3DKY9</accession>
<name>A0A2X3DKY9_9HELI</name>
<evidence type="ECO:0000313" key="1">
    <source>
        <dbReference type="EMBL" id="SQB98930.1"/>
    </source>
</evidence>
<dbReference type="AlphaFoldDB" id="A0A2X3DKY9"/>
<dbReference type="Proteomes" id="UP000250166">
    <property type="component" value="Unassembled WGS sequence"/>
</dbReference>
<dbReference type="RefSeq" id="WP_235148491.1">
    <property type="nucleotide sequence ID" value="NZ_UAWL01000006.1"/>
</dbReference>
<sequence length="141" mass="16575">MLFYLQQCIKRCIPNTLKNIVRHNRFYTEYILPWRLNYQQKKVAKLDDETFLTMRHKHIFGYIPNFKNPQTFNEKIVHRMLYDRNPIYSALADKLKARIYIATCLQELQNTANISHTSNISATMSNTTISINTMGGGAEQK</sequence>
<gene>
    <name evidence="1" type="ORF">NCTC13102_01401</name>
</gene>
<protein>
    <submittedName>
        <fullName evidence="1">Uncharacterized protein</fullName>
    </submittedName>
</protein>
<reference evidence="1 2" key="1">
    <citation type="submission" date="2018-06" db="EMBL/GenBank/DDBJ databases">
        <authorList>
            <consortium name="Pathogen Informatics"/>
            <person name="Doyle S."/>
        </authorList>
    </citation>
    <scope>NUCLEOTIDE SEQUENCE [LARGE SCALE GENOMIC DNA]</scope>
    <source>
        <strain evidence="1 2">NCTC13102</strain>
    </source>
</reference>
<dbReference type="EMBL" id="UAWL01000006">
    <property type="protein sequence ID" value="SQB98930.1"/>
    <property type="molecule type" value="Genomic_DNA"/>
</dbReference>
<proteinExistence type="predicted"/>
<organism evidence="1 2">
    <name type="scientific">Helicobacter fennelliae</name>
    <dbReference type="NCBI Taxonomy" id="215"/>
    <lineage>
        <taxon>Bacteria</taxon>
        <taxon>Pseudomonadati</taxon>
        <taxon>Campylobacterota</taxon>
        <taxon>Epsilonproteobacteria</taxon>
        <taxon>Campylobacterales</taxon>
        <taxon>Helicobacteraceae</taxon>
        <taxon>Helicobacter</taxon>
    </lineage>
</organism>